<dbReference type="Pfam" id="PF08240">
    <property type="entry name" value="ADH_N"/>
    <property type="match status" value="1"/>
</dbReference>
<evidence type="ECO:0000256" key="2">
    <source>
        <dbReference type="ARBA" id="ARBA00022723"/>
    </source>
</evidence>
<dbReference type="PANTHER" id="PTHR43401">
    <property type="entry name" value="L-THREONINE 3-DEHYDROGENASE"/>
    <property type="match status" value="1"/>
</dbReference>
<dbReference type="EMBL" id="CP000474">
    <property type="protein sequence ID" value="ABM10037.1"/>
    <property type="molecule type" value="Genomic_DNA"/>
</dbReference>
<reference evidence="6 7" key="1">
    <citation type="journal article" date="2006" name="PLoS Genet.">
        <title>Secrets of soil survival revealed by the genome sequence of Arthrobacter aurescens TC1.</title>
        <authorList>
            <person name="Mongodin E.F."/>
            <person name="Shapir N."/>
            <person name="Daugherty S.C."/>
            <person name="DeBoy R.T."/>
            <person name="Emerson J.B."/>
            <person name="Shvartzbeyn A."/>
            <person name="Radune D."/>
            <person name="Vamathevan J."/>
            <person name="Riggs F."/>
            <person name="Grinberg V."/>
            <person name="Khouri H."/>
            <person name="Wackett L.P."/>
            <person name="Nelson K.E."/>
            <person name="Sadowsky M.J."/>
        </authorList>
    </citation>
    <scope>NUCLEOTIDE SEQUENCE [LARGE SCALE GENOMIC DNA]</scope>
    <source>
        <strain evidence="6 7">TC1</strain>
    </source>
</reference>
<evidence type="ECO:0000259" key="5">
    <source>
        <dbReference type="SMART" id="SM00829"/>
    </source>
</evidence>
<dbReference type="InterPro" id="IPR050129">
    <property type="entry name" value="Zn_alcohol_dh"/>
</dbReference>
<evidence type="ECO:0000256" key="3">
    <source>
        <dbReference type="ARBA" id="ARBA00022833"/>
    </source>
</evidence>
<dbReference type="SMART" id="SM00829">
    <property type="entry name" value="PKS_ER"/>
    <property type="match status" value="1"/>
</dbReference>
<dbReference type="PANTHER" id="PTHR43401:SF2">
    <property type="entry name" value="L-THREONINE 3-DEHYDROGENASE"/>
    <property type="match status" value="1"/>
</dbReference>
<keyword evidence="7" id="KW-1185">Reference proteome</keyword>
<dbReference type="KEGG" id="aau:AAur_3582"/>
<name>A1RAL2_PAEAT</name>
<dbReference type="InterPro" id="IPR011032">
    <property type="entry name" value="GroES-like_sf"/>
</dbReference>
<dbReference type="GO" id="GO:0016491">
    <property type="term" value="F:oxidoreductase activity"/>
    <property type="evidence" value="ECO:0007669"/>
    <property type="project" value="UniProtKB-KW"/>
</dbReference>
<dbReference type="GO" id="GO:0046872">
    <property type="term" value="F:metal ion binding"/>
    <property type="evidence" value="ECO:0007669"/>
    <property type="project" value="UniProtKB-KW"/>
</dbReference>
<dbReference type="Pfam" id="PF00107">
    <property type="entry name" value="ADH_zinc_N"/>
    <property type="match status" value="1"/>
</dbReference>
<evidence type="ECO:0000256" key="4">
    <source>
        <dbReference type="ARBA" id="ARBA00023002"/>
    </source>
</evidence>
<dbReference type="InterPro" id="IPR020843">
    <property type="entry name" value="ER"/>
</dbReference>
<proteinExistence type="predicted"/>
<dbReference type="Gene3D" id="3.40.50.720">
    <property type="entry name" value="NAD(P)-binding Rossmann-like Domain"/>
    <property type="match status" value="1"/>
</dbReference>
<dbReference type="Proteomes" id="UP000000637">
    <property type="component" value="Chromosome"/>
</dbReference>
<keyword evidence="3" id="KW-0862">Zinc</keyword>
<comment type="cofactor">
    <cofactor evidence="1">
        <name>Zn(2+)</name>
        <dbReference type="ChEBI" id="CHEBI:29105"/>
    </cofactor>
</comment>
<evidence type="ECO:0000313" key="6">
    <source>
        <dbReference type="EMBL" id="ABM10037.1"/>
    </source>
</evidence>
<dbReference type="eggNOG" id="COG1063">
    <property type="taxonomic scope" value="Bacteria"/>
</dbReference>
<gene>
    <name evidence="6" type="ordered locus">AAur_3582</name>
</gene>
<dbReference type="InterPro" id="IPR036291">
    <property type="entry name" value="NAD(P)-bd_dom_sf"/>
</dbReference>
<dbReference type="HOGENOM" id="CLU_026673_11_0_11"/>
<dbReference type="SUPFAM" id="SSF50129">
    <property type="entry name" value="GroES-like"/>
    <property type="match status" value="1"/>
</dbReference>
<accession>A1RAL2</accession>
<dbReference type="InterPro" id="IPR013154">
    <property type="entry name" value="ADH-like_N"/>
</dbReference>
<dbReference type="Gene3D" id="3.90.180.10">
    <property type="entry name" value="Medium-chain alcohol dehydrogenases, catalytic domain"/>
    <property type="match status" value="1"/>
</dbReference>
<dbReference type="RefSeq" id="WP_011776200.1">
    <property type="nucleotide sequence ID" value="NC_008711.1"/>
</dbReference>
<protein>
    <submittedName>
        <fullName evidence="6">Alcohol dehydrogenase</fullName>
    </submittedName>
</protein>
<dbReference type="AlphaFoldDB" id="A1RAL2"/>
<dbReference type="SUPFAM" id="SSF51735">
    <property type="entry name" value="NAD(P)-binding Rossmann-fold domains"/>
    <property type="match status" value="1"/>
</dbReference>
<organism evidence="6 7">
    <name type="scientific">Paenarthrobacter aurescens (strain TC1)</name>
    <dbReference type="NCBI Taxonomy" id="290340"/>
    <lineage>
        <taxon>Bacteria</taxon>
        <taxon>Bacillati</taxon>
        <taxon>Actinomycetota</taxon>
        <taxon>Actinomycetes</taxon>
        <taxon>Micrococcales</taxon>
        <taxon>Micrococcaceae</taxon>
        <taxon>Paenarthrobacter</taxon>
    </lineage>
</organism>
<sequence>MTTPTIETIPDIRAAVLKAPEQFGTQRLRRPEAGPGEVLVRVSFTGICGSDFPIVSGTHPRATLPLVMGHEITGTIENPGDSGLTEGATVAVNPLLPCDTCGACRKELWHVCRNLRLLGIDTPGSMAELIAVPAANVIPFSENVPAKEAALAEPLAVAVHAIRRARLAAGERVLIFGAGPIGILVALAARHAGAADVAVVEPSERRREVVEALGLRALGPSDVPVAKEHGETATDVVFDCAGHHSVTPLLTKVAPVRGRIVIVAVHHGSAEVDLRELAFAEQEIIGVRVYESADFAESVRLISHHELPLAGIPISEYPLESVEEAFAEARSGTGAVKILVRSLPQPLH</sequence>
<evidence type="ECO:0000313" key="7">
    <source>
        <dbReference type="Proteomes" id="UP000000637"/>
    </source>
</evidence>
<dbReference type="STRING" id="290340.AAur_3582"/>
<dbReference type="InterPro" id="IPR013149">
    <property type="entry name" value="ADH-like_C"/>
</dbReference>
<evidence type="ECO:0000256" key="1">
    <source>
        <dbReference type="ARBA" id="ARBA00001947"/>
    </source>
</evidence>
<keyword evidence="2" id="KW-0479">Metal-binding</keyword>
<keyword evidence="4" id="KW-0560">Oxidoreductase</keyword>
<feature type="domain" description="Enoyl reductase (ER)" evidence="5">
    <location>
        <begin position="24"/>
        <end position="340"/>
    </location>
</feature>